<dbReference type="CDD" id="cd00121">
    <property type="entry name" value="MATH"/>
    <property type="match status" value="2"/>
</dbReference>
<feature type="domain" description="MATH" evidence="1">
    <location>
        <begin position="167"/>
        <end position="282"/>
    </location>
</feature>
<dbReference type="PROSITE" id="PS50144">
    <property type="entry name" value="MATH"/>
    <property type="match status" value="2"/>
</dbReference>
<dbReference type="PANTHER" id="PTHR46162:SF47">
    <property type="entry name" value="TRAF-LIKE FAMILY PROTEIN-RELATED"/>
    <property type="match status" value="1"/>
</dbReference>
<dbReference type="AlphaFoldDB" id="A0A565C4R7"/>
<dbReference type="SMART" id="SM00061">
    <property type="entry name" value="MATH"/>
    <property type="match status" value="1"/>
</dbReference>
<dbReference type="Proteomes" id="UP000489600">
    <property type="component" value="Unassembled WGS sequence"/>
</dbReference>
<evidence type="ECO:0000259" key="1">
    <source>
        <dbReference type="PROSITE" id="PS50144"/>
    </source>
</evidence>
<comment type="caution">
    <text evidence="2">The sequence shown here is derived from an EMBL/GenBank/DDBJ whole genome shotgun (WGS) entry which is preliminary data.</text>
</comment>
<dbReference type="OrthoDB" id="1086945at2759"/>
<dbReference type="SUPFAM" id="SSF49599">
    <property type="entry name" value="TRAF domain-like"/>
    <property type="match status" value="2"/>
</dbReference>
<sequence>MVTAMNSNISCTTLQRWRERPPSSYSIKVKSLSQLQSSTLHSDGKCQSRRFSSGGYNWRMIIYPEGNDKDNGSGFISMYVEIDSTNLVSTQPAEVYADIRFFVFNKNENKYFTIQERYGDWRKCFRLIPSVTIKMDTSLMEIIVSFIIVAPPPTKWEITSFEEKLHRPTFSWTVENFSEIKENPYASDNFSVGGKKWCLQLYPKGYSIADTDGATLKEDEKIYVKADLKLKDPLGSNHLTESVNCWFENPTTGYGWDYYVSIAELRNTYLDKEDSLKVEIQFEVVSATEYSPFT</sequence>
<reference evidence="2" key="1">
    <citation type="submission" date="2019-07" db="EMBL/GenBank/DDBJ databases">
        <authorList>
            <person name="Dittberner H."/>
        </authorList>
    </citation>
    <scope>NUCLEOTIDE SEQUENCE [LARGE SCALE GENOMIC DNA]</scope>
</reference>
<evidence type="ECO:0000313" key="3">
    <source>
        <dbReference type="Proteomes" id="UP000489600"/>
    </source>
</evidence>
<dbReference type="InterPro" id="IPR008974">
    <property type="entry name" value="TRAF-like"/>
</dbReference>
<gene>
    <name evidence="2" type="ORF">ANE_LOCUS19087</name>
</gene>
<protein>
    <recommendedName>
        <fullName evidence="1">MATH domain-containing protein</fullName>
    </recommendedName>
</protein>
<dbReference type="EMBL" id="CABITT030000006">
    <property type="protein sequence ID" value="VVB08643.1"/>
    <property type="molecule type" value="Genomic_DNA"/>
</dbReference>
<proteinExistence type="predicted"/>
<name>A0A565C4R7_9BRAS</name>
<dbReference type="Pfam" id="PF22486">
    <property type="entry name" value="MATH_2"/>
    <property type="match status" value="2"/>
</dbReference>
<dbReference type="PANTHER" id="PTHR46162">
    <property type="entry name" value="TRAF-LIKE FAMILY PROTEIN"/>
    <property type="match status" value="1"/>
</dbReference>
<organism evidence="2 3">
    <name type="scientific">Arabis nemorensis</name>
    <dbReference type="NCBI Taxonomy" id="586526"/>
    <lineage>
        <taxon>Eukaryota</taxon>
        <taxon>Viridiplantae</taxon>
        <taxon>Streptophyta</taxon>
        <taxon>Embryophyta</taxon>
        <taxon>Tracheophyta</taxon>
        <taxon>Spermatophyta</taxon>
        <taxon>Magnoliopsida</taxon>
        <taxon>eudicotyledons</taxon>
        <taxon>Gunneridae</taxon>
        <taxon>Pentapetalae</taxon>
        <taxon>rosids</taxon>
        <taxon>malvids</taxon>
        <taxon>Brassicales</taxon>
        <taxon>Brassicaceae</taxon>
        <taxon>Arabideae</taxon>
        <taxon>Arabis</taxon>
    </lineage>
</organism>
<evidence type="ECO:0000313" key="2">
    <source>
        <dbReference type="EMBL" id="VVB08643.1"/>
    </source>
</evidence>
<accession>A0A565C4R7</accession>
<keyword evidence="3" id="KW-1185">Reference proteome</keyword>
<dbReference type="Gene3D" id="2.60.210.10">
    <property type="entry name" value="Apoptosis, Tumor Necrosis Factor Receptor Associated Protein 2, Chain A"/>
    <property type="match status" value="2"/>
</dbReference>
<dbReference type="InterPro" id="IPR002083">
    <property type="entry name" value="MATH/TRAF_dom"/>
</dbReference>
<feature type="domain" description="MATH" evidence="1">
    <location>
        <begin position="22"/>
        <end position="144"/>
    </location>
</feature>